<name>A0A0A9TJZ4_ARUDO</name>
<accession>A0A0A9TJZ4</accession>
<proteinExistence type="predicted"/>
<dbReference type="EMBL" id="GBRH01242831">
    <property type="protein sequence ID" value="JAD55064.1"/>
    <property type="molecule type" value="Transcribed_RNA"/>
</dbReference>
<reference evidence="1" key="1">
    <citation type="submission" date="2014-09" db="EMBL/GenBank/DDBJ databases">
        <authorList>
            <person name="Magalhaes I.L.F."/>
            <person name="Oliveira U."/>
            <person name="Santos F.R."/>
            <person name="Vidigal T.H.D.A."/>
            <person name="Brescovit A.D."/>
            <person name="Santos A.J."/>
        </authorList>
    </citation>
    <scope>NUCLEOTIDE SEQUENCE</scope>
    <source>
        <tissue evidence="1">Shoot tissue taken approximately 20 cm above the soil surface</tissue>
    </source>
</reference>
<reference evidence="1" key="2">
    <citation type="journal article" date="2015" name="Data Brief">
        <title>Shoot transcriptome of the giant reed, Arundo donax.</title>
        <authorList>
            <person name="Barrero R.A."/>
            <person name="Guerrero F.D."/>
            <person name="Moolhuijzen P."/>
            <person name="Goolsby J.A."/>
            <person name="Tidwell J."/>
            <person name="Bellgard S.E."/>
            <person name="Bellgard M.I."/>
        </authorList>
    </citation>
    <scope>NUCLEOTIDE SEQUENCE</scope>
    <source>
        <tissue evidence="1">Shoot tissue taken approximately 20 cm above the soil surface</tissue>
    </source>
</reference>
<evidence type="ECO:0000313" key="1">
    <source>
        <dbReference type="EMBL" id="JAD55064.1"/>
    </source>
</evidence>
<protein>
    <submittedName>
        <fullName evidence="1">Uncharacterized protein</fullName>
    </submittedName>
</protein>
<dbReference type="AlphaFoldDB" id="A0A0A9TJZ4"/>
<organism evidence="1">
    <name type="scientific">Arundo donax</name>
    <name type="common">Giant reed</name>
    <name type="synonym">Donax arundinaceus</name>
    <dbReference type="NCBI Taxonomy" id="35708"/>
    <lineage>
        <taxon>Eukaryota</taxon>
        <taxon>Viridiplantae</taxon>
        <taxon>Streptophyta</taxon>
        <taxon>Embryophyta</taxon>
        <taxon>Tracheophyta</taxon>
        <taxon>Spermatophyta</taxon>
        <taxon>Magnoliopsida</taxon>
        <taxon>Liliopsida</taxon>
        <taxon>Poales</taxon>
        <taxon>Poaceae</taxon>
        <taxon>PACMAD clade</taxon>
        <taxon>Arundinoideae</taxon>
        <taxon>Arundineae</taxon>
        <taxon>Arundo</taxon>
    </lineage>
</organism>
<sequence>MILRLLPIVSVRNVNSEKEVLEMYIRVC</sequence>